<protein>
    <submittedName>
        <fullName evidence="1">Uncharacterized protein</fullName>
    </submittedName>
</protein>
<reference evidence="1 2" key="1">
    <citation type="submission" date="2016-05" db="EMBL/GenBank/DDBJ databases">
        <title>A degradative enzymes factory behind the ericoid mycorrhizal symbiosis.</title>
        <authorList>
            <consortium name="DOE Joint Genome Institute"/>
            <person name="Martino E."/>
            <person name="Morin E."/>
            <person name="Grelet G."/>
            <person name="Kuo A."/>
            <person name="Kohler A."/>
            <person name="Daghino S."/>
            <person name="Barry K."/>
            <person name="Choi C."/>
            <person name="Cichocki N."/>
            <person name="Clum A."/>
            <person name="Copeland A."/>
            <person name="Hainaut M."/>
            <person name="Haridas S."/>
            <person name="Labutti K."/>
            <person name="Lindquist E."/>
            <person name="Lipzen A."/>
            <person name="Khouja H.-R."/>
            <person name="Murat C."/>
            <person name="Ohm R."/>
            <person name="Olson A."/>
            <person name="Spatafora J."/>
            <person name="Veneault-Fourrey C."/>
            <person name="Henrissat B."/>
            <person name="Grigoriev I."/>
            <person name="Martin F."/>
            <person name="Perotto S."/>
        </authorList>
    </citation>
    <scope>NUCLEOTIDE SEQUENCE [LARGE SCALE GENOMIC DNA]</scope>
    <source>
        <strain evidence="1 2">UAMH 7357</strain>
    </source>
</reference>
<dbReference type="EMBL" id="KZ613498">
    <property type="protein sequence ID" value="PMD17630.1"/>
    <property type="molecule type" value="Genomic_DNA"/>
</dbReference>
<name>A0A2J6PUB9_9HELO</name>
<dbReference type="AlphaFoldDB" id="A0A2J6PUB9"/>
<proteinExistence type="predicted"/>
<gene>
    <name evidence="1" type="ORF">NA56DRAFT_262464</name>
</gene>
<organism evidence="1 2">
    <name type="scientific">Hyaloscypha hepaticicola</name>
    <dbReference type="NCBI Taxonomy" id="2082293"/>
    <lineage>
        <taxon>Eukaryota</taxon>
        <taxon>Fungi</taxon>
        <taxon>Dikarya</taxon>
        <taxon>Ascomycota</taxon>
        <taxon>Pezizomycotina</taxon>
        <taxon>Leotiomycetes</taxon>
        <taxon>Helotiales</taxon>
        <taxon>Hyaloscyphaceae</taxon>
        <taxon>Hyaloscypha</taxon>
    </lineage>
</organism>
<accession>A0A2J6PUB9</accession>
<sequence>MRSASRLFTDLNFKTWQETYIIETRKSPSRPTTRIYVGQCKPFNQMNTPTSSSCPANSWAPSSAFYFLLPLALGCVSHPRGSIIFRRSSRAWRLSPFFLLIDNARIFYYFLQCLDSEGWRWRWGKVRVYAYAVLALREGNAWRQIE</sequence>
<evidence type="ECO:0000313" key="2">
    <source>
        <dbReference type="Proteomes" id="UP000235672"/>
    </source>
</evidence>
<dbReference type="OrthoDB" id="4222736at2759"/>
<evidence type="ECO:0000313" key="1">
    <source>
        <dbReference type="EMBL" id="PMD17630.1"/>
    </source>
</evidence>
<keyword evidence="2" id="KW-1185">Reference proteome</keyword>
<dbReference type="Proteomes" id="UP000235672">
    <property type="component" value="Unassembled WGS sequence"/>
</dbReference>